<evidence type="ECO:0000313" key="2">
    <source>
        <dbReference type="EMBL" id="QKX59004.1"/>
    </source>
</evidence>
<gene>
    <name evidence="2" type="ORF">TRUGW13939_06133</name>
</gene>
<reference evidence="3" key="1">
    <citation type="submission" date="2020-06" db="EMBL/GenBank/DDBJ databases">
        <title>A chromosome-scale genome assembly of Talaromyces rugulosus W13939.</title>
        <authorList>
            <person name="Wang B."/>
            <person name="Guo L."/>
            <person name="Ye K."/>
            <person name="Wang L."/>
        </authorList>
    </citation>
    <scope>NUCLEOTIDE SEQUENCE [LARGE SCALE GENOMIC DNA]</scope>
    <source>
        <strain evidence="3">W13939</strain>
    </source>
</reference>
<dbReference type="InterPro" id="IPR004170">
    <property type="entry name" value="WWE_dom"/>
</dbReference>
<evidence type="ECO:0000259" key="1">
    <source>
        <dbReference type="PROSITE" id="PS50918"/>
    </source>
</evidence>
<name>A0A7H8QY00_TALRU</name>
<organism evidence="2 3">
    <name type="scientific">Talaromyces rugulosus</name>
    <name type="common">Penicillium rugulosum</name>
    <dbReference type="NCBI Taxonomy" id="121627"/>
    <lineage>
        <taxon>Eukaryota</taxon>
        <taxon>Fungi</taxon>
        <taxon>Dikarya</taxon>
        <taxon>Ascomycota</taxon>
        <taxon>Pezizomycotina</taxon>
        <taxon>Eurotiomycetes</taxon>
        <taxon>Eurotiomycetidae</taxon>
        <taxon>Eurotiales</taxon>
        <taxon>Trichocomaceae</taxon>
        <taxon>Talaromyces</taxon>
        <taxon>Talaromyces sect. Islandici</taxon>
    </lineage>
</organism>
<feature type="domain" description="WWE" evidence="1">
    <location>
        <begin position="51"/>
        <end position="91"/>
    </location>
</feature>
<dbReference type="PROSITE" id="PS50918">
    <property type="entry name" value="WWE"/>
    <property type="match status" value="1"/>
</dbReference>
<accession>A0A7H8QY00</accession>
<evidence type="ECO:0000313" key="3">
    <source>
        <dbReference type="Proteomes" id="UP000509510"/>
    </source>
</evidence>
<dbReference type="EMBL" id="CP055900">
    <property type="protein sequence ID" value="QKX59004.1"/>
    <property type="molecule type" value="Genomic_DNA"/>
</dbReference>
<dbReference type="KEGG" id="trg:TRUGW13939_06133"/>
<dbReference type="RefSeq" id="XP_035345182.1">
    <property type="nucleotide sequence ID" value="XM_035489289.1"/>
</dbReference>
<proteinExistence type="predicted"/>
<dbReference type="GeneID" id="55993629"/>
<sequence>MASKLKPFAYRFPPPVKFQPPAAIRASRIEALKLEAKSRVSHNLWRLNVDNLIKMINDNKTPASWLFTAQEYDKWIYYDETKGPKIRQEYR</sequence>
<dbReference type="AlphaFoldDB" id="A0A7H8QY00"/>
<keyword evidence="3" id="KW-1185">Reference proteome</keyword>
<protein>
    <recommendedName>
        <fullName evidence="1">WWE domain-containing protein</fullName>
    </recommendedName>
</protein>
<dbReference type="Proteomes" id="UP000509510">
    <property type="component" value="Chromosome III"/>
</dbReference>